<feature type="compositionally biased region" description="Gly residues" evidence="1">
    <location>
        <begin position="57"/>
        <end position="70"/>
    </location>
</feature>
<feature type="region of interest" description="Disordered" evidence="1">
    <location>
        <begin position="1"/>
        <end position="77"/>
    </location>
</feature>
<evidence type="ECO:0000313" key="3">
    <source>
        <dbReference type="Proteomes" id="UP000237000"/>
    </source>
</evidence>
<accession>A0A2P5FJW0</accession>
<organism evidence="2 3">
    <name type="scientific">Trema orientale</name>
    <name type="common">Charcoal tree</name>
    <name type="synonym">Celtis orientalis</name>
    <dbReference type="NCBI Taxonomy" id="63057"/>
    <lineage>
        <taxon>Eukaryota</taxon>
        <taxon>Viridiplantae</taxon>
        <taxon>Streptophyta</taxon>
        <taxon>Embryophyta</taxon>
        <taxon>Tracheophyta</taxon>
        <taxon>Spermatophyta</taxon>
        <taxon>Magnoliopsida</taxon>
        <taxon>eudicotyledons</taxon>
        <taxon>Gunneridae</taxon>
        <taxon>Pentapetalae</taxon>
        <taxon>rosids</taxon>
        <taxon>fabids</taxon>
        <taxon>Rosales</taxon>
        <taxon>Cannabaceae</taxon>
        <taxon>Trema</taxon>
    </lineage>
</organism>
<reference evidence="3" key="1">
    <citation type="submission" date="2016-06" db="EMBL/GenBank/DDBJ databases">
        <title>Parallel loss of symbiosis genes in relatives of nitrogen-fixing non-legume Parasponia.</title>
        <authorList>
            <person name="Van Velzen R."/>
            <person name="Holmer R."/>
            <person name="Bu F."/>
            <person name="Rutten L."/>
            <person name="Van Zeijl A."/>
            <person name="Liu W."/>
            <person name="Santuari L."/>
            <person name="Cao Q."/>
            <person name="Sharma T."/>
            <person name="Shen D."/>
            <person name="Roswanjaya Y."/>
            <person name="Wardhani T."/>
            <person name="Kalhor M.S."/>
            <person name="Jansen J."/>
            <person name="Van den Hoogen J."/>
            <person name="Gungor B."/>
            <person name="Hartog M."/>
            <person name="Hontelez J."/>
            <person name="Verver J."/>
            <person name="Yang W.-C."/>
            <person name="Schijlen E."/>
            <person name="Repin R."/>
            <person name="Schilthuizen M."/>
            <person name="Schranz E."/>
            <person name="Heidstra R."/>
            <person name="Miyata K."/>
            <person name="Fedorova E."/>
            <person name="Kohlen W."/>
            <person name="Bisseling T."/>
            <person name="Smit S."/>
            <person name="Geurts R."/>
        </authorList>
    </citation>
    <scope>NUCLEOTIDE SEQUENCE [LARGE SCALE GENOMIC DNA]</scope>
    <source>
        <strain evidence="3">cv. RG33-2</strain>
    </source>
</reference>
<sequence>MHHTTPGEINRAGTKEQLRRARAQRAVRRPNQVGHHRVHETGDEDREHEVSAEMGSSGDGAGGYTGGGHGRSAPEKKESHVFVERAFGIRIVSVEKVCDAAAAEEDVEGEAAGDGDEVDEDYVCESDGGVGA</sequence>
<keyword evidence="3" id="KW-1185">Reference proteome</keyword>
<dbReference type="EMBL" id="JXTC01000027">
    <property type="protein sequence ID" value="PON98063.1"/>
    <property type="molecule type" value="Genomic_DNA"/>
</dbReference>
<comment type="caution">
    <text evidence="2">The sequence shown here is derived from an EMBL/GenBank/DDBJ whole genome shotgun (WGS) entry which is preliminary data.</text>
</comment>
<protein>
    <submittedName>
        <fullName evidence="2">Uncharacterized protein</fullName>
    </submittedName>
</protein>
<evidence type="ECO:0000313" key="2">
    <source>
        <dbReference type="EMBL" id="PON98063.1"/>
    </source>
</evidence>
<proteinExistence type="predicted"/>
<feature type="compositionally biased region" description="Basic and acidic residues" evidence="1">
    <location>
        <begin position="39"/>
        <end position="51"/>
    </location>
</feature>
<gene>
    <name evidence="2" type="ORF">TorRG33x02_061370</name>
</gene>
<dbReference type="Proteomes" id="UP000237000">
    <property type="component" value="Unassembled WGS sequence"/>
</dbReference>
<feature type="compositionally biased region" description="Acidic residues" evidence="1">
    <location>
        <begin position="105"/>
        <end position="124"/>
    </location>
</feature>
<evidence type="ECO:0000256" key="1">
    <source>
        <dbReference type="SAM" id="MobiDB-lite"/>
    </source>
</evidence>
<feature type="compositionally biased region" description="Basic residues" evidence="1">
    <location>
        <begin position="20"/>
        <end position="38"/>
    </location>
</feature>
<dbReference type="InParanoid" id="A0A2P5FJW0"/>
<name>A0A2P5FJW0_TREOI</name>
<dbReference type="AlphaFoldDB" id="A0A2P5FJW0"/>
<feature type="region of interest" description="Disordered" evidence="1">
    <location>
        <begin position="105"/>
        <end position="132"/>
    </location>
</feature>